<dbReference type="SMART" id="SM00387">
    <property type="entry name" value="HATPase_c"/>
    <property type="match status" value="1"/>
</dbReference>
<feature type="region of interest" description="Disordered" evidence="11">
    <location>
        <begin position="438"/>
        <end position="474"/>
    </location>
</feature>
<evidence type="ECO:0000259" key="14">
    <source>
        <dbReference type="PROSITE" id="PS50885"/>
    </source>
</evidence>
<dbReference type="SUPFAM" id="SSF158472">
    <property type="entry name" value="HAMP domain-like"/>
    <property type="match status" value="1"/>
</dbReference>
<evidence type="ECO:0000313" key="15">
    <source>
        <dbReference type="EMBL" id="GAA2098580.1"/>
    </source>
</evidence>
<comment type="subcellular location">
    <subcellularLocation>
        <location evidence="2">Cell membrane</location>
    </subcellularLocation>
</comment>
<dbReference type="GO" id="GO:0016301">
    <property type="term" value="F:kinase activity"/>
    <property type="evidence" value="ECO:0007669"/>
    <property type="project" value="UniProtKB-KW"/>
</dbReference>
<keyword evidence="9" id="KW-0902">Two-component regulatory system</keyword>
<keyword evidence="6 12" id="KW-0812">Transmembrane</keyword>
<dbReference type="InterPro" id="IPR003594">
    <property type="entry name" value="HATPase_dom"/>
</dbReference>
<evidence type="ECO:0000256" key="5">
    <source>
        <dbReference type="ARBA" id="ARBA00022679"/>
    </source>
</evidence>
<keyword evidence="8 12" id="KW-1133">Transmembrane helix</keyword>
<dbReference type="Gene3D" id="3.30.565.10">
    <property type="entry name" value="Histidine kinase-like ATPase, C-terminal domain"/>
    <property type="match status" value="1"/>
</dbReference>
<evidence type="ECO:0000256" key="9">
    <source>
        <dbReference type="ARBA" id="ARBA00023012"/>
    </source>
</evidence>
<dbReference type="SUPFAM" id="SSF55874">
    <property type="entry name" value="ATPase domain of HSP90 chaperone/DNA topoisomerase II/histidine kinase"/>
    <property type="match status" value="1"/>
</dbReference>
<keyword evidence="10 12" id="KW-0472">Membrane</keyword>
<evidence type="ECO:0000256" key="2">
    <source>
        <dbReference type="ARBA" id="ARBA00004236"/>
    </source>
</evidence>
<dbReference type="InterPro" id="IPR036097">
    <property type="entry name" value="HisK_dim/P_sf"/>
</dbReference>
<dbReference type="SMART" id="SM00304">
    <property type="entry name" value="HAMP"/>
    <property type="match status" value="1"/>
</dbReference>
<comment type="catalytic activity">
    <reaction evidence="1">
        <text>ATP + protein L-histidine = ADP + protein N-phospho-L-histidine.</text>
        <dbReference type="EC" id="2.7.13.3"/>
    </reaction>
</comment>
<feature type="domain" description="Histidine kinase" evidence="13">
    <location>
        <begin position="255"/>
        <end position="511"/>
    </location>
</feature>
<gene>
    <name evidence="15" type="ORF">GCM10009823_19920</name>
</gene>
<dbReference type="InterPro" id="IPR005467">
    <property type="entry name" value="His_kinase_dom"/>
</dbReference>
<evidence type="ECO:0000256" key="4">
    <source>
        <dbReference type="ARBA" id="ARBA00022553"/>
    </source>
</evidence>
<evidence type="ECO:0000256" key="3">
    <source>
        <dbReference type="ARBA" id="ARBA00012438"/>
    </source>
</evidence>
<protein>
    <recommendedName>
        <fullName evidence="3">histidine kinase</fullName>
        <ecNumber evidence="3">2.7.13.3</ecNumber>
    </recommendedName>
</protein>
<sequence length="511" mass="53609">MHERLIAIYLGLLIAATIGLAVPFALAVLDRASTNMLLDRTADAARFSSLAGTAVLTGEAETLTAELEAYEDLYGIAAVLVDADGELVAGSSAGTSLRDLQEAAGITGPGPAEPVMLALAGVRQDLDERIWPWSGDDLLVAEPVNDSGETIGAVVTASPTAALRHGVAVQWAVAAAGVALVLLAGAWAARPLSRWVLRPVTQLAEAAEAVSRGHLETRVSEGHGPGELRGLARAFNRMNATIAQMLERQRQFVAYAGHQIRNPLAVVRLRVESLGLSLPPEQSEAHMVALEELDRLTRTCESLLTLARSAEVEPERITADVSRIAHARARAWAPIAQELGASLEVDVPPALVVRCVEHTLDQTLDVLIDNALKFGGRGVRVRVSAERRGEDGVHISVEDDGPGLPEHLLHAALVPFWRSEPERRALVPTAGDEADDAMGAEAEVGSEAESWSSTGGGRASESGSGDSDGPGGSGLGLSVVVTLLELDGGRLELQPVQPHGSRAVVTLSGAR</sequence>
<dbReference type="CDD" id="cd06225">
    <property type="entry name" value="HAMP"/>
    <property type="match status" value="1"/>
</dbReference>
<keyword evidence="5" id="KW-0808">Transferase</keyword>
<dbReference type="Gene3D" id="6.10.340.10">
    <property type="match status" value="1"/>
</dbReference>
<dbReference type="Pfam" id="PF02518">
    <property type="entry name" value="HATPase_c"/>
    <property type="match status" value="1"/>
</dbReference>
<keyword evidence="16" id="KW-1185">Reference proteome</keyword>
<evidence type="ECO:0000259" key="13">
    <source>
        <dbReference type="PROSITE" id="PS50109"/>
    </source>
</evidence>
<dbReference type="PRINTS" id="PR00344">
    <property type="entry name" value="BCTRLSENSOR"/>
</dbReference>
<dbReference type="Pfam" id="PF00512">
    <property type="entry name" value="HisKA"/>
    <property type="match status" value="1"/>
</dbReference>
<accession>A0ABN2WW82</accession>
<keyword evidence="7 15" id="KW-0418">Kinase</keyword>
<evidence type="ECO:0000256" key="10">
    <source>
        <dbReference type="ARBA" id="ARBA00023136"/>
    </source>
</evidence>
<feature type="transmembrane region" description="Helical" evidence="12">
    <location>
        <begin position="6"/>
        <end position="29"/>
    </location>
</feature>
<dbReference type="PROSITE" id="PS50109">
    <property type="entry name" value="HIS_KIN"/>
    <property type="match status" value="1"/>
</dbReference>
<dbReference type="PROSITE" id="PS50885">
    <property type="entry name" value="HAMP"/>
    <property type="match status" value="1"/>
</dbReference>
<evidence type="ECO:0000256" key="12">
    <source>
        <dbReference type="SAM" id="Phobius"/>
    </source>
</evidence>
<dbReference type="RefSeq" id="WP_344337049.1">
    <property type="nucleotide sequence ID" value="NZ_BAAAPZ010000008.1"/>
</dbReference>
<dbReference type="SUPFAM" id="SSF47384">
    <property type="entry name" value="Homodimeric domain of signal transducing histidine kinase"/>
    <property type="match status" value="1"/>
</dbReference>
<evidence type="ECO:0000256" key="7">
    <source>
        <dbReference type="ARBA" id="ARBA00022777"/>
    </source>
</evidence>
<feature type="transmembrane region" description="Helical" evidence="12">
    <location>
        <begin position="168"/>
        <end position="189"/>
    </location>
</feature>
<evidence type="ECO:0000256" key="1">
    <source>
        <dbReference type="ARBA" id="ARBA00000085"/>
    </source>
</evidence>
<name>A0ABN2WW82_9MICO</name>
<keyword evidence="4" id="KW-0597">Phosphoprotein</keyword>
<dbReference type="SMART" id="SM00388">
    <property type="entry name" value="HisKA"/>
    <property type="match status" value="1"/>
</dbReference>
<dbReference type="Gene3D" id="1.10.287.130">
    <property type="match status" value="1"/>
</dbReference>
<dbReference type="PANTHER" id="PTHR45436">
    <property type="entry name" value="SENSOR HISTIDINE KINASE YKOH"/>
    <property type="match status" value="1"/>
</dbReference>
<organism evidence="15 16">
    <name type="scientific">Brevibacterium salitolerans</name>
    <dbReference type="NCBI Taxonomy" id="1403566"/>
    <lineage>
        <taxon>Bacteria</taxon>
        <taxon>Bacillati</taxon>
        <taxon>Actinomycetota</taxon>
        <taxon>Actinomycetes</taxon>
        <taxon>Micrococcales</taxon>
        <taxon>Brevibacteriaceae</taxon>
        <taxon>Brevibacterium</taxon>
    </lineage>
</organism>
<dbReference type="InterPro" id="IPR003660">
    <property type="entry name" value="HAMP_dom"/>
</dbReference>
<dbReference type="Proteomes" id="UP001500984">
    <property type="component" value="Unassembled WGS sequence"/>
</dbReference>
<dbReference type="Pfam" id="PF00672">
    <property type="entry name" value="HAMP"/>
    <property type="match status" value="1"/>
</dbReference>
<dbReference type="InterPro" id="IPR003661">
    <property type="entry name" value="HisK_dim/P_dom"/>
</dbReference>
<proteinExistence type="predicted"/>
<reference evidence="15 16" key="1">
    <citation type="journal article" date="2019" name="Int. J. Syst. Evol. Microbiol.">
        <title>The Global Catalogue of Microorganisms (GCM) 10K type strain sequencing project: providing services to taxonomists for standard genome sequencing and annotation.</title>
        <authorList>
            <consortium name="The Broad Institute Genomics Platform"/>
            <consortium name="The Broad Institute Genome Sequencing Center for Infectious Disease"/>
            <person name="Wu L."/>
            <person name="Ma J."/>
        </authorList>
    </citation>
    <scope>NUCLEOTIDE SEQUENCE [LARGE SCALE GENOMIC DNA]</scope>
    <source>
        <strain evidence="15 16">JCM 15900</strain>
    </source>
</reference>
<dbReference type="PANTHER" id="PTHR45436:SF5">
    <property type="entry name" value="SENSOR HISTIDINE KINASE TRCS"/>
    <property type="match status" value="1"/>
</dbReference>
<dbReference type="InterPro" id="IPR004358">
    <property type="entry name" value="Sig_transdc_His_kin-like_C"/>
</dbReference>
<dbReference type="EC" id="2.7.13.3" evidence="3"/>
<feature type="compositionally biased region" description="Low complexity" evidence="11">
    <location>
        <begin position="439"/>
        <end position="465"/>
    </location>
</feature>
<evidence type="ECO:0000256" key="8">
    <source>
        <dbReference type="ARBA" id="ARBA00022989"/>
    </source>
</evidence>
<feature type="domain" description="HAMP" evidence="14">
    <location>
        <begin position="194"/>
        <end position="247"/>
    </location>
</feature>
<dbReference type="EMBL" id="BAAAPZ010000008">
    <property type="protein sequence ID" value="GAA2098580.1"/>
    <property type="molecule type" value="Genomic_DNA"/>
</dbReference>
<evidence type="ECO:0000256" key="11">
    <source>
        <dbReference type="SAM" id="MobiDB-lite"/>
    </source>
</evidence>
<dbReference type="InterPro" id="IPR050428">
    <property type="entry name" value="TCS_sensor_his_kinase"/>
</dbReference>
<evidence type="ECO:0000256" key="6">
    <source>
        <dbReference type="ARBA" id="ARBA00022692"/>
    </source>
</evidence>
<evidence type="ECO:0000313" key="16">
    <source>
        <dbReference type="Proteomes" id="UP001500984"/>
    </source>
</evidence>
<dbReference type="CDD" id="cd00082">
    <property type="entry name" value="HisKA"/>
    <property type="match status" value="1"/>
</dbReference>
<dbReference type="InterPro" id="IPR036890">
    <property type="entry name" value="HATPase_C_sf"/>
</dbReference>
<comment type="caution">
    <text evidence="15">The sequence shown here is derived from an EMBL/GenBank/DDBJ whole genome shotgun (WGS) entry which is preliminary data.</text>
</comment>